<feature type="domain" description="Tyr recombinase" evidence="4">
    <location>
        <begin position="302"/>
        <end position="479"/>
    </location>
</feature>
<comment type="similarity">
    <text evidence="1">Belongs to the 'phage' integrase family.</text>
</comment>
<name>A0A5P2G426_9BACT</name>
<dbReference type="GO" id="GO:0003677">
    <property type="term" value="F:DNA binding"/>
    <property type="evidence" value="ECO:0007669"/>
    <property type="project" value="UniProtKB-KW"/>
</dbReference>
<dbReference type="RefSeq" id="WP_131329837.1">
    <property type="nucleotide sequence ID" value="NZ_CP044016.1"/>
</dbReference>
<keyword evidence="3" id="KW-0233">DNA recombination</keyword>
<dbReference type="InterPro" id="IPR010998">
    <property type="entry name" value="Integrase_recombinase_N"/>
</dbReference>
<dbReference type="CDD" id="cd01185">
    <property type="entry name" value="INTN1_C_like"/>
    <property type="match status" value="1"/>
</dbReference>
<dbReference type="KEGG" id="arac:E0W69_009545"/>
<dbReference type="GO" id="GO:0006310">
    <property type="term" value="P:DNA recombination"/>
    <property type="evidence" value="ECO:0007669"/>
    <property type="project" value="UniProtKB-KW"/>
</dbReference>
<evidence type="ECO:0000259" key="4">
    <source>
        <dbReference type="PROSITE" id="PS51898"/>
    </source>
</evidence>
<evidence type="ECO:0000256" key="1">
    <source>
        <dbReference type="ARBA" id="ARBA00008857"/>
    </source>
</evidence>
<organism evidence="5 6">
    <name type="scientific">Rhizosphaericola mali</name>
    <dbReference type="NCBI Taxonomy" id="2545455"/>
    <lineage>
        <taxon>Bacteria</taxon>
        <taxon>Pseudomonadati</taxon>
        <taxon>Bacteroidota</taxon>
        <taxon>Chitinophagia</taxon>
        <taxon>Chitinophagales</taxon>
        <taxon>Chitinophagaceae</taxon>
        <taxon>Rhizosphaericola</taxon>
    </lineage>
</organism>
<dbReference type="InterPro" id="IPR050090">
    <property type="entry name" value="Tyrosine_recombinase_XerCD"/>
</dbReference>
<dbReference type="Proteomes" id="UP000292424">
    <property type="component" value="Chromosome"/>
</dbReference>
<evidence type="ECO:0000256" key="3">
    <source>
        <dbReference type="ARBA" id="ARBA00023172"/>
    </source>
</evidence>
<dbReference type="PROSITE" id="PS51898">
    <property type="entry name" value="TYR_RECOMBINASE"/>
    <property type="match status" value="1"/>
</dbReference>
<dbReference type="OrthoDB" id="892893at2"/>
<dbReference type="AlphaFoldDB" id="A0A5P2G426"/>
<keyword evidence="2" id="KW-0238">DNA-binding</keyword>
<keyword evidence="6" id="KW-1185">Reference proteome</keyword>
<evidence type="ECO:0000256" key="2">
    <source>
        <dbReference type="ARBA" id="ARBA00023125"/>
    </source>
</evidence>
<sequence length="492" mass="57571">MAQEQLRPLYYLSRKKERKDGKYPIWVRIRINGERKDFSTGLFVFPQHWNNKLKLVTGGAKSLSIPANNVLSQINQEIGYLYILLCSKEKYVTAEMVVRAYRPQPKIKEEKDFKEDLKEFELEKHIHELTKKSSLHFKQCKKAEIYVSKSSREYHLSVLDKEQNKIRQEIEEIEERSNRHFNSVQKDTITIQDAINEFLLQFLRKVMAGKRKFSTYLKWLDTKQKLLNFTTYHYKRNSITLTEIKLKFGEKLYDYLTVVAACGNNNSMKHIKNFKQVLDRAVTSEWITVNPLKSYKCTYKEPEPDAVFMDDIQKLINADNLNSSEELAKDAFLVETFTGYAYAELAALKTTNLIIGIDGKQWLSIKRRKTERTETVPVMKIVADIICKYENHPKRVNYGFIFPVFSAQYYNKLLKAIASKVGIDHDLHSHVGRHTFATTILLENDVPLATVSKMLGHHSVRITERYAKVSKKNISKHVERVESLLYKFQFID</sequence>
<dbReference type="Pfam" id="PF00589">
    <property type="entry name" value="Phage_integrase"/>
    <property type="match status" value="1"/>
</dbReference>
<dbReference type="GO" id="GO:0015074">
    <property type="term" value="P:DNA integration"/>
    <property type="evidence" value="ECO:0007669"/>
    <property type="project" value="InterPro"/>
</dbReference>
<dbReference type="Pfam" id="PF13102">
    <property type="entry name" value="Phage_int_SAM_5"/>
    <property type="match status" value="1"/>
</dbReference>
<dbReference type="Gene3D" id="1.10.150.130">
    <property type="match status" value="1"/>
</dbReference>
<dbReference type="EMBL" id="CP044016">
    <property type="protein sequence ID" value="QES88889.1"/>
    <property type="molecule type" value="Genomic_DNA"/>
</dbReference>
<dbReference type="Pfam" id="PF17293">
    <property type="entry name" value="Arm-DNA-bind_5"/>
    <property type="match status" value="1"/>
</dbReference>
<dbReference type="SUPFAM" id="SSF56349">
    <property type="entry name" value="DNA breaking-rejoining enzymes"/>
    <property type="match status" value="1"/>
</dbReference>
<dbReference type="PANTHER" id="PTHR30349:SF64">
    <property type="entry name" value="PROPHAGE INTEGRASE INTD-RELATED"/>
    <property type="match status" value="1"/>
</dbReference>
<dbReference type="InterPro" id="IPR011010">
    <property type="entry name" value="DNA_brk_join_enz"/>
</dbReference>
<dbReference type="Gene3D" id="1.10.443.10">
    <property type="entry name" value="Intergrase catalytic core"/>
    <property type="match status" value="1"/>
</dbReference>
<gene>
    <name evidence="5" type="ORF">E0W69_009545</name>
</gene>
<reference evidence="5 6" key="1">
    <citation type="submission" date="2019-09" db="EMBL/GenBank/DDBJ databases">
        <title>Complete genome sequence of Arachidicoccus sp. B3-10 isolated from apple orchard soil.</title>
        <authorList>
            <person name="Kim H.S."/>
            <person name="Han K.-I."/>
            <person name="Suh M.K."/>
            <person name="Lee K.C."/>
            <person name="Eom M.K."/>
            <person name="Kim J.-S."/>
            <person name="Kang S.W."/>
            <person name="Sin Y."/>
            <person name="Lee J.-S."/>
        </authorList>
    </citation>
    <scope>NUCLEOTIDE SEQUENCE [LARGE SCALE GENOMIC DNA]</scope>
    <source>
        <strain evidence="5 6">B3-10</strain>
    </source>
</reference>
<dbReference type="PANTHER" id="PTHR30349">
    <property type="entry name" value="PHAGE INTEGRASE-RELATED"/>
    <property type="match status" value="1"/>
</dbReference>
<dbReference type="InterPro" id="IPR035386">
    <property type="entry name" value="Arm-DNA-bind_5"/>
</dbReference>
<dbReference type="InterPro" id="IPR013762">
    <property type="entry name" value="Integrase-like_cat_sf"/>
</dbReference>
<evidence type="ECO:0000313" key="5">
    <source>
        <dbReference type="EMBL" id="QES88889.1"/>
    </source>
</evidence>
<evidence type="ECO:0000313" key="6">
    <source>
        <dbReference type="Proteomes" id="UP000292424"/>
    </source>
</evidence>
<proteinExistence type="inferred from homology"/>
<dbReference type="InterPro" id="IPR025269">
    <property type="entry name" value="SAM-like_dom"/>
</dbReference>
<protein>
    <submittedName>
        <fullName evidence="5">Site-specific integrase</fullName>
    </submittedName>
</protein>
<dbReference type="InterPro" id="IPR002104">
    <property type="entry name" value="Integrase_catalytic"/>
</dbReference>
<accession>A0A5P2G426</accession>